<evidence type="ECO:0000313" key="6">
    <source>
        <dbReference type="Proteomes" id="UP001212841"/>
    </source>
</evidence>
<keyword evidence="3 4" id="KW-0539">Nucleus</keyword>
<evidence type="ECO:0000313" key="5">
    <source>
        <dbReference type="EMBL" id="KAJ3055921.1"/>
    </source>
</evidence>
<evidence type="ECO:0000256" key="4">
    <source>
        <dbReference type="RuleBase" id="RU364035"/>
    </source>
</evidence>
<dbReference type="GO" id="GO:0017056">
    <property type="term" value="F:structural constituent of nuclear pore"/>
    <property type="evidence" value="ECO:0007669"/>
    <property type="project" value="InterPro"/>
</dbReference>
<proteinExistence type="inferred from homology"/>
<evidence type="ECO:0000256" key="1">
    <source>
        <dbReference type="ARBA" id="ARBA00004259"/>
    </source>
</evidence>
<dbReference type="GO" id="GO:0016973">
    <property type="term" value="P:poly(A)+ mRNA export from nucleus"/>
    <property type="evidence" value="ECO:0007669"/>
    <property type="project" value="TreeGrafter"/>
</dbReference>
<protein>
    <recommendedName>
        <fullName evidence="4">Nuclear pore protein</fullName>
    </recommendedName>
</protein>
<sequence>MAHTNFGKLLEQSKQLNNHVALPGIPTLERTIDQIDSRSKNLLKRAQRDGGAGGTGATPVAVDTRTAFLLANRGFDTDKVSNVLNQINLARAFEPLEGINDTDIEKYLSNEHENIVSLAVDEGKRQTTQSYEDAFESAMHRDWATAKRRIFEELGQHQARSVPSGAPTIPTRDTGSFASMLNANGAANDGDARGRTSIDPKLRHYATIVKQLNESRRQKRDFDVIRNFLYATASTDTSAQRQLSSCWELLFQMLGGKTGELDQPGRLPLRERQFFDLHRDTETEDAKRFRQSMVEGARSWLEEAHSSWIVNTVHKQHGQIGGMPTVHQYVEEFLRLRFFRNGRWVPEWLELTDEQAPFWAHVYMLVRSGAKSEALNYIQQHSAFLAQNQNVRGFENYFRQWLNSPDGRLPKAHRDKLLADWNASVRNIAQQGGDMFKYALFKLIGRCEMNVKTIQNVEVVRTTEDYLWVQLMLAQENVYEGDTVHDRFTLRDMANGMMRHAGNYRNPVAWFNILLACGEFEQAVADLFQSDAYAVDAAHFAIALAYLGILRVPDASETHSGEISISVGRSTLSSGEPYDYRAFNLAHPLQDLVSSLKSTDSVTALHYTYIFGLLSSQTSATAPDDDVREQYPQLAHHLIRDVISAAENTDALIGSVGADGTNTTGEVEKFRKLVHLPTREAFVEHIIVQAAKEADTRGALSLAVNLYHVAREFGRVIEILNKQLADRLRQPEFVTAGRLGGSENVVELAAQVLEHYLANPLMSSRIDEVERNTCGTLISLAHFRENLVHESQYLQALAIFYGTGLFPESTDQAEIAAKVEAFKQVNSQILHTVPPILVEAMEVLQKESNKLRKQTSGYDTVGREQRLAQFKDRANALLQFAGALMHRIPGDALVKMNRSNTQMG</sequence>
<gene>
    <name evidence="5" type="ORF">HK097_008730</name>
</gene>
<keyword evidence="4" id="KW-0813">Transport</keyword>
<keyword evidence="4" id="KW-0509">mRNA transport</keyword>
<comment type="caution">
    <text evidence="5">The sequence shown here is derived from an EMBL/GenBank/DDBJ whole genome shotgun (WGS) entry which is preliminary data.</text>
</comment>
<keyword evidence="6" id="KW-1185">Reference proteome</keyword>
<keyword evidence="4" id="KW-0653">Protein transport</keyword>
<dbReference type="PANTHER" id="PTHR11225">
    <property type="entry name" value="NUCLEAR PORE COMPLEX PROTEIN NUP93 NUCLEOPORIN NUP93 DEAD EYE PROTEIN"/>
    <property type="match status" value="1"/>
</dbReference>
<keyword evidence="4" id="KW-0811">Translocation</keyword>
<dbReference type="Proteomes" id="UP001212841">
    <property type="component" value="Unassembled WGS sequence"/>
</dbReference>
<keyword evidence="4" id="KW-0472">Membrane</keyword>
<dbReference type="GO" id="GO:0005643">
    <property type="term" value="C:nuclear pore"/>
    <property type="evidence" value="ECO:0007669"/>
    <property type="project" value="UniProtKB-SubCell"/>
</dbReference>
<dbReference type="GO" id="GO:0006606">
    <property type="term" value="P:protein import into nucleus"/>
    <property type="evidence" value="ECO:0007669"/>
    <property type="project" value="TreeGrafter"/>
</dbReference>
<comment type="subcellular location">
    <subcellularLocation>
        <location evidence="1">Nucleus envelope</location>
    </subcellularLocation>
    <subcellularLocation>
        <location evidence="4">Nucleus</location>
        <location evidence="4">Nuclear pore complex</location>
    </subcellularLocation>
</comment>
<dbReference type="EMBL" id="JADGJD010000053">
    <property type="protein sequence ID" value="KAJ3055921.1"/>
    <property type="molecule type" value="Genomic_DNA"/>
</dbReference>
<evidence type="ECO:0000256" key="2">
    <source>
        <dbReference type="ARBA" id="ARBA00010186"/>
    </source>
</evidence>
<dbReference type="PANTHER" id="PTHR11225:SF4">
    <property type="entry name" value="NUCLEAR PORE COMPLEX PROTEIN NUP93"/>
    <property type="match status" value="1"/>
</dbReference>
<keyword evidence="4" id="KW-0906">Nuclear pore complex</keyword>
<dbReference type="InterPro" id="IPR007231">
    <property type="entry name" value="Nucleoporin_int_Nup93/Nic96"/>
</dbReference>
<name>A0AAD5SI27_9FUNG</name>
<dbReference type="AlphaFoldDB" id="A0AAD5SI27"/>
<evidence type="ECO:0000256" key="3">
    <source>
        <dbReference type="ARBA" id="ARBA00023242"/>
    </source>
</evidence>
<organism evidence="5 6">
    <name type="scientific">Rhizophlyctis rosea</name>
    <dbReference type="NCBI Taxonomy" id="64517"/>
    <lineage>
        <taxon>Eukaryota</taxon>
        <taxon>Fungi</taxon>
        <taxon>Fungi incertae sedis</taxon>
        <taxon>Chytridiomycota</taxon>
        <taxon>Chytridiomycota incertae sedis</taxon>
        <taxon>Chytridiomycetes</taxon>
        <taxon>Rhizophlyctidales</taxon>
        <taxon>Rhizophlyctidaceae</taxon>
        <taxon>Rhizophlyctis</taxon>
    </lineage>
</organism>
<comment type="similarity">
    <text evidence="2 4">Belongs to the nucleoporin interacting component (NIC) family.</text>
</comment>
<accession>A0AAD5SI27</accession>
<dbReference type="Pfam" id="PF04097">
    <property type="entry name" value="Nic96"/>
    <property type="match status" value="1"/>
</dbReference>
<reference evidence="5" key="1">
    <citation type="submission" date="2020-05" db="EMBL/GenBank/DDBJ databases">
        <title>Phylogenomic resolution of chytrid fungi.</title>
        <authorList>
            <person name="Stajich J.E."/>
            <person name="Amses K."/>
            <person name="Simmons R."/>
            <person name="Seto K."/>
            <person name="Myers J."/>
            <person name="Bonds A."/>
            <person name="Quandt C.A."/>
            <person name="Barry K."/>
            <person name="Liu P."/>
            <person name="Grigoriev I."/>
            <person name="Longcore J.E."/>
            <person name="James T.Y."/>
        </authorList>
    </citation>
    <scope>NUCLEOTIDE SEQUENCE</scope>
    <source>
        <strain evidence="5">JEL0318</strain>
    </source>
</reference>